<dbReference type="EMBL" id="CP077683">
    <property type="protein sequence ID" value="QXE91543.1"/>
    <property type="molecule type" value="Genomic_DNA"/>
</dbReference>
<reference evidence="2 3" key="1">
    <citation type="submission" date="2021-06" db="EMBL/GenBank/DDBJ databases">
        <title>Gemonas diversity in paddy soil.</title>
        <authorList>
            <person name="Liu G."/>
        </authorList>
    </citation>
    <scope>NUCLEOTIDE SEQUENCE [LARGE SCALE GENOMIC DNA]</scope>
    <source>
        <strain evidence="2 3">RG2</strain>
    </source>
</reference>
<dbReference type="Proteomes" id="UP000683559">
    <property type="component" value="Chromosome"/>
</dbReference>
<sequence>MTNAKTTIPTCVTCHAGSRDHYALSVALHEAKLLECLVTDFYTPDPLSDFYGKRRVAGLPSGKVVSVWQNALRRRLFRHAYDAADTELSVKGLKRALKSGSNLFFCSYTAFEAFSAIKAEKRDNLCLLFQLHPHPVSIKRILTDEIELVPQARDSIMSEIEMDPDSHVMQRLVEESRLADRCVVASSFTKETLVENGVAQERIRVVPYGVDAGRFTRKADYDLSGKALNLLFVGQMVQRKGLYYLLEAIKALGSDRVNLTIVGRGHIDHNLLAPYLAKYDIKVKINLSHEELLQEMHRNDCLVFPSLIEGFGHVILEAMSAGIPVICTPNTAGRDVFLSGHEGFVIPIRRMDLLAEKIEWCAGHKRDLKDMGLQAAETARQFTWDRFKNGIRDFYTEVTS</sequence>
<evidence type="ECO:0000259" key="1">
    <source>
        <dbReference type="Pfam" id="PF00534"/>
    </source>
</evidence>
<dbReference type="InterPro" id="IPR050194">
    <property type="entry name" value="Glycosyltransferase_grp1"/>
</dbReference>
<proteinExistence type="predicted"/>
<protein>
    <submittedName>
        <fullName evidence="2">Glycosyltransferase family 4 protein</fullName>
    </submittedName>
</protein>
<name>A0ABX8LIH9_9BACT</name>
<dbReference type="Pfam" id="PF00534">
    <property type="entry name" value="Glycos_transf_1"/>
    <property type="match status" value="1"/>
</dbReference>
<keyword evidence="3" id="KW-1185">Reference proteome</keyword>
<gene>
    <name evidence="2" type="ORF">KP001_03070</name>
</gene>
<evidence type="ECO:0000313" key="2">
    <source>
        <dbReference type="EMBL" id="QXE91543.1"/>
    </source>
</evidence>
<feature type="domain" description="Glycosyl transferase family 1" evidence="1">
    <location>
        <begin position="222"/>
        <end position="368"/>
    </location>
</feature>
<organism evidence="2 3">
    <name type="scientific">Geomonas subterranea</name>
    <dbReference type="NCBI Taxonomy" id="2847989"/>
    <lineage>
        <taxon>Bacteria</taxon>
        <taxon>Pseudomonadati</taxon>
        <taxon>Thermodesulfobacteriota</taxon>
        <taxon>Desulfuromonadia</taxon>
        <taxon>Geobacterales</taxon>
        <taxon>Geobacteraceae</taxon>
        <taxon>Geomonas</taxon>
    </lineage>
</organism>
<accession>A0ABX8LIH9</accession>
<dbReference type="RefSeq" id="WP_217288124.1">
    <property type="nucleotide sequence ID" value="NZ_CP077683.1"/>
</dbReference>
<evidence type="ECO:0000313" key="3">
    <source>
        <dbReference type="Proteomes" id="UP000683559"/>
    </source>
</evidence>
<dbReference type="PANTHER" id="PTHR45947">
    <property type="entry name" value="SULFOQUINOVOSYL TRANSFERASE SQD2"/>
    <property type="match status" value="1"/>
</dbReference>
<dbReference type="CDD" id="cd03801">
    <property type="entry name" value="GT4_PimA-like"/>
    <property type="match status" value="1"/>
</dbReference>
<dbReference type="InterPro" id="IPR001296">
    <property type="entry name" value="Glyco_trans_1"/>
</dbReference>
<dbReference type="PANTHER" id="PTHR45947:SF3">
    <property type="entry name" value="SULFOQUINOVOSYL TRANSFERASE SQD2"/>
    <property type="match status" value="1"/>
</dbReference>